<dbReference type="CDD" id="cd05680">
    <property type="entry name" value="M20_dipept_like"/>
    <property type="match status" value="1"/>
</dbReference>
<dbReference type="NCBIfam" id="NF005914">
    <property type="entry name" value="PRK07907.1"/>
    <property type="match status" value="1"/>
</dbReference>
<dbReference type="NCBIfam" id="NF006053">
    <property type="entry name" value="PRK08201.1"/>
    <property type="match status" value="1"/>
</dbReference>
<dbReference type="Pfam" id="PF01546">
    <property type="entry name" value="Peptidase_M20"/>
    <property type="match status" value="1"/>
</dbReference>
<dbReference type="InterPro" id="IPR051458">
    <property type="entry name" value="Cyt/Met_Dipeptidase"/>
</dbReference>
<proteinExistence type="predicted"/>
<evidence type="ECO:0000256" key="1">
    <source>
        <dbReference type="ARBA" id="ARBA00022670"/>
    </source>
</evidence>
<keyword evidence="2" id="KW-0479">Metal-binding</keyword>
<evidence type="ECO:0000313" key="6">
    <source>
        <dbReference type="Proteomes" id="UP000054172"/>
    </source>
</evidence>
<dbReference type="InterPro" id="IPR036264">
    <property type="entry name" value="Bact_exopeptidase_dim_dom"/>
</dbReference>
<evidence type="ECO:0000313" key="5">
    <source>
        <dbReference type="EMBL" id="KQM08134.1"/>
    </source>
</evidence>
<evidence type="ECO:0000259" key="4">
    <source>
        <dbReference type="Pfam" id="PF07687"/>
    </source>
</evidence>
<dbReference type="InterPro" id="IPR011650">
    <property type="entry name" value="Peptidase_M20_dimer"/>
</dbReference>
<dbReference type="Proteomes" id="UP000054172">
    <property type="component" value="Unassembled WGS sequence"/>
</dbReference>
<organism evidence="5 6">
    <name type="scientific">Candidatus [Bacteroides] periocalifornicus</name>
    <dbReference type="NCBI Taxonomy" id="1702214"/>
    <lineage>
        <taxon>Bacteria</taxon>
        <taxon>Pseudomonadati</taxon>
        <taxon>Bacteroidota</taxon>
    </lineage>
</organism>
<keyword evidence="3" id="KW-0378">Hydrolase</keyword>
<dbReference type="GO" id="GO:0006508">
    <property type="term" value="P:proteolysis"/>
    <property type="evidence" value="ECO:0007669"/>
    <property type="project" value="UniProtKB-KW"/>
</dbReference>
<dbReference type="SUPFAM" id="SSF55031">
    <property type="entry name" value="Bacterial exopeptidase dimerisation domain"/>
    <property type="match status" value="1"/>
</dbReference>
<accession>A0A0Q4B710</accession>
<dbReference type="STRING" id="1702214.AL399_08995"/>
<dbReference type="FunFam" id="3.30.70.360:FF:000016">
    <property type="entry name" value="Peptidase family M20/M25/M40"/>
    <property type="match status" value="1"/>
</dbReference>
<keyword evidence="6" id="KW-1185">Reference proteome</keyword>
<evidence type="ECO:0000256" key="2">
    <source>
        <dbReference type="ARBA" id="ARBA00022723"/>
    </source>
</evidence>
<dbReference type="Pfam" id="PF07687">
    <property type="entry name" value="M20_dimer"/>
    <property type="match status" value="1"/>
</dbReference>
<protein>
    <recommendedName>
        <fullName evidence="4">Peptidase M20 dimerisation domain-containing protein</fullName>
    </recommendedName>
</protein>
<comment type="caution">
    <text evidence="5">The sequence shown here is derived from an EMBL/GenBank/DDBJ whole genome shotgun (WGS) entry which is preliminary data.</text>
</comment>
<gene>
    <name evidence="5" type="ORF">AL399_08995</name>
</gene>
<dbReference type="InterPro" id="IPR002933">
    <property type="entry name" value="Peptidase_M20"/>
</dbReference>
<dbReference type="EMBL" id="LIIK01000066">
    <property type="protein sequence ID" value="KQM08134.1"/>
    <property type="molecule type" value="Genomic_DNA"/>
</dbReference>
<dbReference type="GO" id="GO:0008233">
    <property type="term" value="F:peptidase activity"/>
    <property type="evidence" value="ECO:0007669"/>
    <property type="project" value="UniProtKB-KW"/>
</dbReference>
<dbReference type="AlphaFoldDB" id="A0A0Q4B710"/>
<evidence type="ECO:0000256" key="3">
    <source>
        <dbReference type="ARBA" id="ARBA00022801"/>
    </source>
</evidence>
<dbReference type="GO" id="GO:0046872">
    <property type="term" value="F:metal ion binding"/>
    <property type="evidence" value="ECO:0007669"/>
    <property type="project" value="UniProtKB-KW"/>
</dbReference>
<feature type="domain" description="Peptidase M20 dimerisation" evidence="4">
    <location>
        <begin position="192"/>
        <end position="352"/>
    </location>
</feature>
<dbReference type="PANTHER" id="PTHR43270:SF12">
    <property type="entry name" value="SUCCINYL-DIAMINOPIMELATE DESUCCINYLASE"/>
    <property type="match status" value="1"/>
</dbReference>
<dbReference type="Gene3D" id="3.40.630.10">
    <property type="entry name" value="Zn peptidases"/>
    <property type="match status" value="1"/>
</dbReference>
<name>A0A0Q4B710_9BACT</name>
<keyword evidence="1" id="KW-0645">Protease</keyword>
<reference evidence="5" key="1">
    <citation type="submission" date="2015-08" db="EMBL/GenBank/DDBJ databases">
        <title>Candidatus Bacteriodes Periocalifornicus.</title>
        <authorList>
            <person name="McLean J.S."/>
            <person name="Kelley S."/>
        </authorList>
    </citation>
    <scope>NUCLEOTIDE SEQUENCE [LARGE SCALE GENOMIC DNA]</scope>
    <source>
        <strain evidence="5">12B</strain>
    </source>
</reference>
<dbReference type="SUPFAM" id="SSF53187">
    <property type="entry name" value="Zn-dependent exopeptidases"/>
    <property type="match status" value="1"/>
</dbReference>
<dbReference type="PATRIC" id="fig|1702214.3.peg.1156"/>
<dbReference type="Gene3D" id="3.30.70.360">
    <property type="match status" value="1"/>
</dbReference>
<sequence length="457" mass="50461">MEQIKKYVADNQARFLEELFGLLRIPSISSESAHKPDMIRAAEYWRDAVLKAGADRAEIMPTDGNPVMYAEKIIDPKLPTILVYGHYDVMPVDPIDEWRTKPFEPVIKDGKIWARGADDDKGQAFMHAKAFELMVKTGTLPCNVKFMVEGEEEIGSGSLTKWLDTHKELVKADVILVSDTGMLAEDVPSVTIGLRGLCYVEVEVTGPNRDLHSGLYGGAVANPINVLAKMIGQLIDEQGHITIPGFYDDVQEVSKADRDAMAKAPFNLDEYKKALDIAEVQGEAGYTTMERTGIRPTCDVNGIWGGYTGEGAKTVIPSKATAKISMRLVPNQDYHKIGQLFEKYFKSLAPKGVKVKVTMHHGGTGYVAPTDTVAYKAAHRAVAEMLGKEPVPFRSGGSIPIISTFEEKLGIKSILLGFGLESDAIHSPNENYPVEQYLRGIRTIPLFYRYFAEGMKK</sequence>
<dbReference type="NCBIfam" id="NF006579">
    <property type="entry name" value="PRK09104.1"/>
    <property type="match status" value="1"/>
</dbReference>
<dbReference type="PANTHER" id="PTHR43270">
    <property type="entry name" value="BETA-ALA-HIS DIPEPTIDASE"/>
    <property type="match status" value="1"/>
</dbReference>